<dbReference type="InterPro" id="IPR029063">
    <property type="entry name" value="SAM-dependent_MTases_sf"/>
</dbReference>
<dbReference type="InterPro" id="IPR011814">
    <property type="entry name" value="BioC"/>
</dbReference>
<feature type="domain" description="Methyltransferase type 11" evidence="9">
    <location>
        <begin position="69"/>
        <end position="174"/>
    </location>
</feature>
<reference evidence="10 11" key="1">
    <citation type="submission" date="2018-03" db="EMBL/GenBank/DDBJ databases">
        <title>Complete genome sequence of Thauera aromatica, a model organism for studying aromatic compound degradation under denitrifying conditions.</title>
        <authorList>
            <person name="Lo H.-Y."/>
            <person name="Goris T."/>
            <person name="Boll M."/>
            <person name="Mueller J.A."/>
        </authorList>
    </citation>
    <scope>NUCLEOTIDE SEQUENCE [LARGE SCALE GENOMIC DNA]</scope>
    <source>
        <strain evidence="10 11">K172</strain>
    </source>
</reference>
<evidence type="ECO:0000256" key="3">
    <source>
        <dbReference type="ARBA" id="ARBA00012327"/>
    </source>
</evidence>
<dbReference type="UniPathway" id="UPA00078"/>
<gene>
    <name evidence="8" type="primary">bioC</name>
    <name evidence="10" type="ORF">Tharo_2040</name>
</gene>
<comment type="pathway">
    <text evidence="2 8">Cofactor biosynthesis; biotin biosynthesis.</text>
</comment>
<evidence type="ECO:0000256" key="4">
    <source>
        <dbReference type="ARBA" id="ARBA00022603"/>
    </source>
</evidence>
<keyword evidence="6 8" id="KW-0949">S-adenosyl-L-methionine</keyword>
<dbReference type="GO" id="GO:0102130">
    <property type="term" value="F:malonyl-CoA methyltransferase activity"/>
    <property type="evidence" value="ECO:0007669"/>
    <property type="project" value="UniProtKB-EC"/>
</dbReference>
<protein>
    <recommendedName>
        <fullName evidence="3 8">Malonyl-[acyl-carrier protein] O-methyltransferase</fullName>
        <shortName evidence="8">Malonyl-ACP O-methyltransferase</shortName>
        <ecNumber evidence="3 8">2.1.1.197</ecNumber>
    </recommendedName>
    <alternativeName>
        <fullName evidence="8">Biotin synthesis protein BioC</fullName>
    </alternativeName>
</protein>
<comment type="similarity">
    <text evidence="8">Belongs to the methyltransferase superfamily.</text>
</comment>
<dbReference type="InterPro" id="IPR050602">
    <property type="entry name" value="Malonyl-ACP_OMT"/>
</dbReference>
<dbReference type="EMBL" id="CP028339">
    <property type="protein sequence ID" value="AVR88943.1"/>
    <property type="molecule type" value="Genomic_DNA"/>
</dbReference>
<dbReference type="PANTHER" id="PTHR13090:SF1">
    <property type="entry name" value="ARGININE-HYDROXYLASE NDUFAF5, MITOCHONDRIAL"/>
    <property type="match status" value="1"/>
</dbReference>
<organism evidence="10 11">
    <name type="scientific">Thauera aromatica K172</name>
    <dbReference type="NCBI Taxonomy" id="44139"/>
    <lineage>
        <taxon>Bacteria</taxon>
        <taxon>Pseudomonadati</taxon>
        <taxon>Pseudomonadota</taxon>
        <taxon>Betaproteobacteria</taxon>
        <taxon>Rhodocyclales</taxon>
        <taxon>Zoogloeaceae</taxon>
        <taxon>Thauera</taxon>
    </lineage>
</organism>
<dbReference type="GO" id="GO:0010340">
    <property type="term" value="F:carboxyl-O-methyltransferase activity"/>
    <property type="evidence" value="ECO:0007669"/>
    <property type="project" value="UniProtKB-UniRule"/>
</dbReference>
<keyword evidence="4 8" id="KW-0489">Methyltransferase</keyword>
<dbReference type="Gene3D" id="3.40.50.150">
    <property type="entry name" value="Vaccinia Virus protein VP39"/>
    <property type="match status" value="1"/>
</dbReference>
<dbReference type="KEGG" id="tak:Tharo_2040"/>
<evidence type="ECO:0000256" key="2">
    <source>
        <dbReference type="ARBA" id="ARBA00004746"/>
    </source>
</evidence>
<evidence type="ECO:0000256" key="1">
    <source>
        <dbReference type="ARBA" id="ARBA00000852"/>
    </source>
</evidence>
<proteinExistence type="inferred from homology"/>
<dbReference type="InterPro" id="IPR013216">
    <property type="entry name" value="Methyltransf_11"/>
</dbReference>
<dbReference type="HAMAP" id="MF_00835">
    <property type="entry name" value="BioC"/>
    <property type="match status" value="1"/>
</dbReference>
<comment type="catalytic activity">
    <reaction evidence="1 8">
        <text>malonyl-[ACP] + S-adenosyl-L-methionine = malonyl-[ACP] methyl ester + S-adenosyl-L-homocysteine</text>
        <dbReference type="Rhea" id="RHEA:17105"/>
        <dbReference type="Rhea" id="RHEA-COMP:9623"/>
        <dbReference type="Rhea" id="RHEA-COMP:9954"/>
        <dbReference type="ChEBI" id="CHEBI:57856"/>
        <dbReference type="ChEBI" id="CHEBI:59789"/>
        <dbReference type="ChEBI" id="CHEBI:78449"/>
        <dbReference type="ChEBI" id="CHEBI:78845"/>
        <dbReference type="EC" id="2.1.1.197"/>
    </reaction>
</comment>
<dbReference type="EC" id="2.1.1.197" evidence="3 8"/>
<evidence type="ECO:0000313" key="11">
    <source>
        <dbReference type="Proteomes" id="UP000241885"/>
    </source>
</evidence>
<dbReference type="AlphaFoldDB" id="A0A2R4BP36"/>
<keyword evidence="7 8" id="KW-0093">Biotin biosynthesis</keyword>
<dbReference type="SUPFAM" id="SSF53335">
    <property type="entry name" value="S-adenosyl-L-methionine-dependent methyltransferases"/>
    <property type="match status" value="1"/>
</dbReference>
<dbReference type="GO" id="GO:0008757">
    <property type="term" value="F:S-adenosylmethionine-dependent methyltransferase activity"/>
    <property type="evidence" value="ECO:0007669"/>
    <property type="project" value="InterPro"/>
</dbReference>
<sequence>MRPLPPSPATLSPAAPTHTRRHAIRAAFERAAPSYDAAAHIQREICSRLAAFGTGFDRSLALAPGARVLDAGCGTGFGLAALDQLCPGAHRIGLDLAPSMLAHARLRAGQPAEIRAQAPEAAAFLPLCADLEHLPLASARLALVWSSLALQWCTPRTALAEIARVLAPGGVALIATLGPHTLRELREAFAAIDEHRHTIDFHAPAHWSAAATGSGLQVEGVENVALQACAPDLRRLLRDIKAIGAATVDGERRRQPLGRTAWARLEAHYERHRRPDGQLPATYDLILLALRKP</sequence>
<dbReference type="CDD" id="cd02440">
    <property type="entry name" value="AdoMet_MTases"/>
    <property type="match status" value="1"/>
</dbReference>
<dbReference type="PANTHER" id="PTHR13090">
    <property type="entry name" value="ARGININE-HYDROXYLASE NDUFAF5, MITOCHONDRIAL"/>
    <property type="match status" value="1"/>
</dbReference>
<evidence type="ECO:0000256" key="7">
    <source>
        <dbReference type="ARBA" id="ARBA00022756"/>
    </source>
</evidence>
<dbReference type="GO" id="GO:0009102">
    <property type="term" value="P:biotin biosynthetic process"/>
    <property type="evidence" value="ECO:0007669"/>
    <property type="project" value="UniProtKB-UniRule"/>
</dbReference>
<keyword evidence="11" id="KW-1185">Reference proteome</keyword>
<dbReference type="GO" id="GO:0032259">
    <property type="term" value="P:methylation"/>
    <property type="evidence" value="ECO:0007669"/>
    <property type="project" value="UniProtKB-KW"/>
</dbReference>
<keyword evidence="5 8" id="KW-0808">Transferase</keyword>
<evidence type="ECO:0000256" key="8">
    <source>
        <dbReference type="HAMAP-Rule" id="MF_00835"/>
    </source>
</evidence>
<accession>A0A2R4BP36</accession>
<evidence type="ECO:0000259" key="9">
    <source>
        <dbReference type="Pfam" id="PF08241"/>
    </source>
</evidence>
<dbReference type="Proteomes" id="UP000241885">
    <property type="component" value="Chromosome"/>
</dbReference>
<name>A0A2R4BP36_THAAR</name>
<evidence type="ECO:0000313" key="10">
    <source>
        <dbReference type="EMBL" id="AVR88943.1"/>
    </source>
</evidence>
<dbReference type="Pfam" id="PF08241">
    <property type="entry name" value="Methyltransf_11"/>
    <property type="match status" value="1"/>
</dbReference>
<comment type="function">
    <text evidence="8">Converts the free carboxyl group of a malonyl-thioester to its methyl ester by transfer of a methyl group from S-adenosyl-L-methionine (SAM). It allows to synthesize pimeloyl-ACP via the fatty acid synthetic pathway.</text>
</comment>
<evidence type="ECO:0000256" key="6">
    <source>
        <dbReference type="ARBA" id="ARBA00022691"/>
    </source>
</evidence>
<evidence type="ECO:0000256" key="5">
    <source>
        <dbReference type="ARBA" id="ARBA00022679"/>
    </source>
</evidence>